<dbReference type="EMBL" id="DAAUDO010000044">
    <property type="protein sequence ID" value="HAF1202814.1"/>
    <property type="molecule type" value="Genomic_DNA"/>
</dbReference>
<evidence type="ECO:0000313" key="42">
    <source>
        <dbReference type="EMBL" id="HAE8140429.1"/>
    </source>
</evidence>
<evidence type="ECO:0000313" key="6">
    <source>
        <dbReference type="EMBL" id="HAE2285219.1"/>
    </source>
</evidence>
<dbReference type="EMBL" id="DAARJX010000023">
    <property type="protein sequence ID" value="HAE2735748.1"/>
    <property type="molecule type" value="Genomic_DNA"/>
</dbReference>
<reference evidence="59 61" key="1">
    <citation type="submission" date="2015-08" db="EMBL/GenBank/DDBJ databases">
        <title>Draft genome sequence of a Salmonella Enteritidis strain from day-old chicks.</title>
        <authorList>
            <person name="Clemente L."/>
            <person name="Jones-Dias D."/>
            <person name="Egas C."/>
            <person name="Fookes M."/>
            <person name="Thomson N.R."/>
            <person name="Manageiro V."/>
            <person name="Canica M."/>
        </authorList>
    </citation>
    <scope>NUCLEOTIDE SEQUENCE [LARGE SCALE GENOMIC DNA]</scope>
    <source>
        <strain evidence="59 61">LV60</strain>
    </source>
</reference>
<evidence type="ECO:0000313" key="29">
    <source>
        <dbReference type="EMBL" id="HAE7099007.1"/>
    </source>
</evidence>
<evidence type="ECO:0000313" key="32">
    <source>
        <dbReference type="EMBL" id="HAE7166666.1"/>
    </source>
</evidence>
<evidence type="ECO:0000313" key="17">
    <source>
        <dbReference type="EMBL" id="HAE4260413.1"/>
    </source>
</evidence>
<dbReference type="EMBL" id="DAASNP010000088">
    <property type="protein sequence ID" value="HAE6248804.1"/>
    <property type="molecule type" value="Genomic_DNA"/>
</dbReference>
<evidence type="ECO:0000313" key="51">
    <source>
        <dbReference type="EMBL" id="HAF0237788.1"/>
    </source>
</evidence>
<evidence type="ECO:0000313" key="54">
    <source>
        <dbReference type="EMBL" id="HAF1202814.1"/>
    </source>
</evidence>
<dbReference type="Proteomes" id="UP000037735">
    <property type="component" value="Unassembled WGS sequence"/>
</dbReference>
<dbReference type="EMBL" id="DAASAO010000003">
    <property type="protein sequence ID" value="HAE4713065.1"/>
    <property type="molecule type" value="Genomic_DNA"/>
</dbReference>
<dbReference type="EMBL" id="DAARWM010000009">
    <property type="protein sequence ID" value="HAE4260413.1"/>
    <property type="molecule type" value="Genomic_DNA"/>
</dbReference>
<dbReference type="EMBL" id="DAATSS010000013">
    <property type="protein sequence ID" value="HAE9950383.1"/>
    <property type="molecule type" value="Genomic_DNA"/>
</dbReference>
<evidence type="ECO:0000313" key="60">
    <source>
        <dbReference type="EMBL" id="KOX84566.1"/>
    </source>
</evidence>
<dbReference type="EMBL" id="DAATYT010000005">
    <property type="protein sequence ID" value="HAF0677305.1"/>
    <property type="molecule type" value="Genomic_DNA"/>
</dbReference>
<evidence type="ECO:0000313" key="55">
    <source>
        <dbReference type="EMBL" id="HAF7484056.1"/>
    </source>
</evidence>
<evidence type="ECO:0000313" key="48">
    <source>
        <dbReference type="EMBL" id="HAE9950383.1"/>
    </source>
</evidence>
<dbReference type="EMBL" id="DAAHMA010000002">
    <property type="protein sequence ID" value="HAB6548703.1"/>
    <property type="molecule type" value="Genomic_DNA"/>
</dbReference>
<dbReference type="EMBL" id="DAARRD010000001">
    <property type="protein sequence ID" value="HAE3609705.1"/>
    <property type="molecule type" value="Genomic_DNA"/>
</dbReference>
<dbReference type="AlphaFoldDB" id="A0A1X8WC54"/>
<dbReference type="EMBL" id="DAATZQ010000009">
    <property type="protein sequence ID" value="HAF0781226.1"/>
    <property type="molecule type" value="Genomic_DNA"/>
</dbReference>
<evidence type="ECO:0000313" key="58">
    <source>
        <dbReference type="EMBL" id="HAF7998828.1"/>
    </source>
</evidence>
<evidence type="ECO:0000313" key="22">
    <source>
        <dbReference type="EMBL" id="HAE5120796.1"/>
    </source>
</evidence>
<comment type="caution">
    <text evidence="59">The sequence shown here is derived from an EMBL/GenBank/DDBJ whole genome shotgun (WGS) entry which is preliminary data.</text>
</comment>
<evidence type="ECO:0000313" key="31">
    <source>
        <dbReference type="EMBL" id="HAE7140498.1"/>
    </source>
</evidence>
<evidence type="ECO:0000313" key="52">
    <source>
        <dbReference type="EMBL" id="HAF0677305.1"/>
    </source>
</evidence>
<evidence type="ECO:0000313" key="46">
    <source>
        <dbReference type="EMBL" id="HAE8180671.1"/>
    </source>
</evidence>
<dbReference type="EMBL" id="DAASSB010000001">
    <property type="protein sequence ID" value="HAE6790285.1"/>
    <property type="molecule type" value="Genomic_DNA"/>
</dbReference>
<evidence type="ECO:0000313" key="43">
    <source>
        <dbReference type="EMBL" id="HAE8149836.1"/>
    </source>
</evidence>
<dbReference type="EMBL" id="DAARFW010000002">
    <property type="protein sequence ID" value="HAE2256969.1"/>
    <property type="molecule type" value="Genomic_DNA"/>
</dbReference>
<keyword evidence="1" id="KW-0472">Membrane</keyword>
<evidence type="ECO:0000313" key="34">
    <source>
        <dbReference type="EMBL" id="HAE7611756.1"/>
    </source>
</evidence>
<dbReference type="EMBL" id="LIHI01000003">
    <property type="protein sequence ID" value="KOX84302.1"/>
    <property type="molecule type" value="Genomic_DNA"/>
</dbReference>
<evidence type="ECO:0000313" key="4">
    <source>
        <dbReference type="EMBL" id="HAE1810597.1"/>
    </source>
</evidence>
<reference evidence="2" key="2">
    <citation type="journal article" date="2018" name="Genome Biol.">
        <title>SKESA: strategic k-mer extension for scrupulous assemblies.</title>
        <authorList>
            <person name="Souvorov A."/>
            <person name="Agarwala R."/>
            <person name="Lipman D.J."/>
        </authorList>
    </citation>
    <scope>NUCLEOTIDE SEQUENCE</scope>
    <source>
        <strain evidence="53">09-1866</strain>
        <strain evidence="24">09-5505</strain>
        <strain evidence="52">10-8064</strain>
        <strain evidence="18">10-8592</strain>
        <strain evidence="54">11-0553</strain>
        <strain evidence="15">11-3314</strain>
        <strain evidence="47">11-6847</strain>
        <strain evidence="25">12-8310</strain>
        <strain evidence="26">13-2049</strain>
        <strain evidence="14">13-4181</strain>
        <strain evidence="38">2009K-1553</strain>
        <strain evidence="3">2009K-1559</strain>
        <strain evidence="7">2009K-1742</strain>
        <strain evidence="6">2010K-0668</strain>
        <strain evidence="32">2010K-0669</strain>
        <strain evidence="8">2010K-0672</strain>
        <strain evidence="29">2010K-0673</strain>
        <strain evidence="4">2010K-0675</strain>
        <strain evidence="57">2010K-0677</strain>
        <strain evidence="51">2010K-0678</strain>
        <strain evidence="16">2011K-0019</strain>
        <strain evidence="9">2011K-0079</strain>
        <strain evidence="31">2011K-1668</strain>
        <strain evidence="2">2012K-0283</strain>
        <strain evidence="39">2012K-0284</strain>
        <strain evidence="35">2012K-0285</strain>
        <strain evidence="43">2012K-0499</strain>
        <strain evidence="30">2012K-0597</strain>
        <strain evidence="48">2012K-0627</strain>
        <strain evidence="58">2012K-0628</strain>
        <strain evidence="49">2012K-0644</strain>
        <strain evidence="21">H9558</strain>
        <strain evidence="42">ILBSalm5410168</strain>
        <strain evidence="37">ILBSalm5410218</strain>
        <strain evidence="41">ILBSalm5410235</strain>
        <strain evidence="11">ILBSalm5410236</strain>
        <strain evidence="46">ILBSalm5410241</strain>
        <strain evidence="13">ILBSalm5484183</strain>
        <strain evidence="45">ILBSalm5484194</strain>
        <strain evidence="12">ILBSalm5484217</strain>
        <strain evidence="36">ILBSalm5516149</strain>
        <strain evidence="56">ILBSalm5516159</strain>
        <strain evidence="20">ILBSalm5516165</strain>
        <strain evidence="5">ILBSalm5516185</strain>
        <strain evidence="40">J0905</strain>
        <strain evidence="44">K2082</strain>
        <strain evidence="55">K2331</strain>
        <strain evidence="50">K3308</strain>
        <strain evidence="28">M133</strain>
        <strain evidence="33">M2</strain>
        <strain evidence="19">M6</strain>
        <strain evidence="34">MB760</strain>
        <strain evidence="27">RD36</strain>
        <strain evidence="22">S14BD01605</strain>
        <strain evidence="10">Salmonella enterica</strain>
    </source>
</reference>
<dbReference type="EMBL" id="DAARJP010000005">
    <property type="protein sequence ID" value="HAE2693124.1"/>
    <property type="molecule type" value="Genomic_DNA"/>
</dbReference>
<organism evidence="59 61">
    <name type="scientific">Salmonella enteritidis</name>
    <dbReference type="NCBI Taxonomy" id="149539"/>
    <lineage>
        <taxon>Bacteria</taxon>
        <taxon>Pseudomonadati</taxon>
        <taxon>Pseudomonadota</taxon>
        <taxon>Gammaproteobacteria</taxon>
        <taxon>Enterobacterales</taxon>
        <taxon>Enterobacteriaceae</taxon>
        <taxon>Salmonella</taxon>
    </lineage>
</organism>
<keyword evidence="1" id="KW-0812">Transmembrane</keyword>
<dbReference type="EMBL" id="DAATAD010000004">
    <property type="protein sequence ID" value="HAE7746563.1"/>
    <property type="molecule type" value="Genomic_DNA"/>
</dbReference>
<evidence type="ECO:0000313" key="28">
    <source>
        <dbReference type="EMBL" id="HAE7087300.1"/>
    </source>
</evidence>
<reference evidence="2" key="3">
    <citation type="submission" date="2018-07" db="EMBL/GenBank/DDBJ databases">
        <authorList>
            <consortium name="NCBI Pathogen Detection Project"/>
        </authorList>
    </citation>
    <scope>NUCLEOTIDE SEQUENCE</scope>
    <source>
        <strain evidence="53">09-1866</strain>
        <strain evidence="24">09-5505</strain>
        <strain evidence="52">10-8064</strain>
        <strain evidence="18">10-8592</strain>
        <strain evidence="54">11-0553</strain>
        <strain evidence="15">11-3314</strain>
        <strain evidence="47">11-6847</strain>
        <strain evidence="25">12-8310</strain>
        <strain evidence="26">13-2049</strain>
        <strain evidence="14">13-4181</strain>
        <strain evidence="38">2009K-1553</strain>
        <strain evidence="3">2009K-1559</strain>
        <strain evidence="7">2009K-1742</strain>
        <strain evidence="6">2010K-0668</strain>
        <strain evidence="32">2010K-0669</strain>
        <strain evidence="8">2010K-0672</strain>
        <strain evidence="29">2010K-0673</strain>
        <strain evidence="4">2010K-0675</strain>
        <strain evidence="57">2010K-0677</strain>
        <strain evidence="51">2010K-0678</strain>
        <strain evidence="16">2011K-0019</strain>
        <strain evidence="9">2011K-0079</strain>
        <strain evidence="31">2011K-1668</strain>
        <strain evidence="2">2012K-0283</strain>
        <strain evidence="39">2012K-0284</strain>
        <strain evidence="35">2012K-0285</strain>
        <strain evidence="43">2012K-0499</strain>
        <strain evidence="30">2012K-0597</strain>
        <strain evidence="48">2012K-0627</strain>
        <strain evidence="58">2012K-0628</strain>
        <strain evidence="49">2012K-0644</strain>
        <strain evidence="21">H9558</strain>
        <strain evidence="42">ILBSalm5410168</strain>
        <strain evidence="37">ILBSalm5410218</strain>
        <strain evidence="41">ILBSalm5410235</strain>
        <strain evidence="11">ILBSalm5410236</strain>
        <strain evidence="46">ILBSalm5410241</strain>
        <strain evidence="13">ILBSalm5484183</strain>
        <strain evidence="45">ILBSalm5484194</strain>
        <strain evidence="12">ILBSalm5484217</strain>
        <strain evidence="36">ILBSalm5516149</strain>
        <strain evidence="56">ILBSalm5516159</strain>
        <strain evidence="20">ILBSalm5516165</strain>
        <strain evidence="5">ILBSalm5516185</strain>
        <strain evidence="40">J0905</strain>
        <strain evidence="44">K2082</strain>
        <strain evidence="55">K2331</strain>
        <strain evidence="50">K3308</strain>
        <strain evidence="28">M133</strain>
        <strain evidence="33">M2</strain>
        <strain evidence="19">M6</strain>
        <strain evidence="34">MB760</strain>
        <strain evidence="27">RD36</strain>
        <strain evidence="22">S14BD01605</strain>
        <strain evidence="10">Salmonella enterica</strain>
    </source>
</reference>
<evidence type="ECO:0000313" key="57">
    <source>
        <dbReference type="EMBL" id="HAF7990607.1"/>
    </source>
</evidence>
<proteinExistence type="predicted"/>
<evidence type="ECO:0000313" key="59">
    <source>
        <dbReference type="EMBL" id="KOX84302.1"/>
    </source>
</evidence>
<dbReference type="EMBL" id="DAATDJ010000002">
    <property type="protein sequence ID" value="HAE8136097.1"/>
    <property type="molecule type" value="Genomic_DNA"/>
</dbReference>
<dbReference type="EMBL" id="DAASUS010000013">
    <property type="protein sequence ID" value="HAE7105262.1"/>
    <property type="molecule type" value="Genomic_DNA"/>
</dbReference>
<dbReference type="EMBL" id="DAARNM010000001">
    <property type="protein sequence ID" value="HAE3244018.1"/>
    <property type="molecule type" value="Genomic_DNA"/>
</dbReference>
<dbReference type="EMBL" id="DAASUZ010000006">
    <property type="protein sequence ID" value="HAE7140498.1"/>
    <property type="molecule type" value="Genomic_DNA"/>
</dbReference>
<evidence type="ECO:0000313" key="36">
    <source>
        <dbReference type="EMBL" id="HAE7750362.1"/>
    </source>
</evidence>
<evidence type="ECO:0000313" key="53">
    <source>
        <dbReference type="EMBL" id="HAF0781226.1"/>
    </source>
</evidence>
<dbReference type="EMBL" id="DAASDY010000203">
    <property type="protein sequence ID" value="HAE5120796.1"/>
    <property type="molecule type" value="Genomic_DNA"/>
</dbReference>
<dbReference type="EMBL" id="DAATAG010000012">
    <property type="protein sequence ID" value="HAE7762297.1"/>
    <property type="molecule type" value="Genomic_DNA"/>
</dbReference>
<dbReference type="EMBL" id="DAASRT010000006">
    <property type="protein sequence ID" value="HAE6763530.1"/>
    <property type="molecule type" value="Genomic_DNA"/>
</dbReference>
<evidence type="ECO:0000256" key="1">
    <source>
        <dbReference type="SAM" id="Phobius"/>
    </source>
</evidence>
<evidence type="ECO:0000313" key="23">
    <source>
        <dbReference type="EMBL" id="HAE6248804.1"/>
    </source>
</evidence>
<accession>A0A1X8WC54</accession>
<dbReference type="EMBL" id="DAASUJ010000001">
    <property type="protein sequence ID" value="HAE7062362.1"/>
    <property type="molecule type" value="Genomic_DNA"/>
</dbReference>
<evidence type="ECO:0000313" key="12">
    <source>
        <dbReference type="EMBL" id="HAE3344685.1"/>
    </source>
</evidence>
<dbReference type="EMBL" id="DAASAW010000005">
    <property type="protein sequence ID" value="HAE4750740.1"/>
    <property type="molecule type" value="Genomic_DNA"/>
</dbReference>
<dbReference type="EMBL" id="DAATDQ010000008">
    <property type="protein sequence ID" value="HAE8173861.1"/>
    <property type="molecule type" value="Genomic_DNA"/>
</dbReference>
<evidence type="ECO:0008006" key="62">
    <source>
        <dbReference type="Google" id="ProtNLM"/>
    </source>
</evidence>
<dbReference type="EMBL" id="DAATDT010000001">
    <property type="protein sequence ID" value="HAE8180671.1"/>
    <property type="molecule type" value="Genomic_DNA"/>
</dbReference>
<evidence type="ECO:0000313" key="27">
    <source>
        <dbReference type="EMBL" id="HAE7062362.1"/>
    </source>
</evidence>
<sequence length="45" mass="4574">MSESISGTGLAGGILTGASVYGLLTCISSDLNWLLCCSIVGFCIF</sequence>
<dbReference type="EMBL" id="DAASUO010000013">
    <property type="protein sequence ID" value="HAE7087300.1"/>
    <property type="molecule type" value="Genomic_DNA"/>
</dbReference>
<evidence type="ECO:0000313" key="10">
    <source>
        <dbReference type="EMBL" id="HAE2968706.1"/>
    </source>
</evidence>
<dbReference type="EMBL" id="DAATVB010000004">
    <property type="protein sequence ID" value="HAF0237788.1"/>
    <property type="molecule type" value="Genomic_DNA"/>
</dbReference>
<dbReference type="EMBL" id="DAARBW010000002">
    <property type="protein sequence ID" value="HAE1787525.1"/>
    <property type="molecule type" value="Genomic_DNA"/>
</dbReference>
<dbReference type="EMBL" id="DAATAE010000001">
    <property type="protein sequence ID" value="HAE7750362.1"/>
    <property type="molecule type" value="Genomic_DNA"/>
</dbReference>
<dbReference type="EMBL" id="DAARLV010000040">
    <property type="protein sequence ID" value="HAE2968706.1"/>
    <property type="molecule type" value="Genomic_DNA"/>
</dbReference>
<evidence type="ECO:0000313" key="20">
    <source>
        <dbReference type="EMBL" id="HAE4750740.1"/>
    </source>
</evidence>
<evidence type="ECO:0000313" key="8">
    <source>
        <dbReference type="EMBL" id="HAE2693124.1"/>
    </source>
</evidence>
<evidence type="ECO:0000313" key="7">
    <source>
        <dbReference type="EMBL" id="HAE2675850.1"/>
    </source>
</evidence>
<protein>
    <recommendedName>
        <fullName evidence="62">Holin</fullName>
    </recommendedName>
</protein>
<evidence type="ECO:0000313" key="9">
    <source>
        <dbReference type="EMBL" id="HAE2735748.1"/>
    </source>
</evidence>
<evidence type="ECO:0000313" key="38">
    <source>
        <dbReference type="EMBL" id="HAE7791779.1"/>
    </source>
</evidence>
<dbReference type="EMBL" id="DAATAN010000003">
    <property type="protein sequence ID" value="HAE7791779.1"/>
    <property type="molecule type" value="Genomic_DNA"/>
</dbReference>
<dbReference type="EMBL" id="DAAWIF010000044">
    <property type="protein sequence ID" value="HAF7998828.1"/>
    <property type="molecule type" value="Genomic_DNA"/>
</dbReference>
<evidence type="ECO:0000313" key="45">
    <source>
        <dbReference type="EMBL" id="HAE8173861.1"/>
    </source>
</evidence>
<name>A0A1X8WC54_SALEN</name>
<evidence type="ECO:0000313" key="3">
    <source>
        <dbReference type="EMBL" id="HAE1787525.1"/>
    </source>
</evidence>
<evidence type="ECO:0000313" key="24">
    <source>
        <dbReference type="EMBL" id="HAE6737658.1"/>
    </source>
</evidence>
<evidence type="ECO:0000313" key="39">
    <source>
        <dbReference type="EMBL" id="HAE8073344.1"/>
    </source>
</evidence>
<dbReference type="EMBL" id="DAAWEQ010000002">
    <property type="protein sequence ID" value="HAF7518803.1"/>
    <property type="molecule type" value="Genomic_DNA"/>
</dbReference>
<evidence type="ECO:0000313" key="30">
    <source>
        <dbReference type="EMBL" id="HAE7105262.1"/>
    </source>
</evidence>
<dbReference type="EMBL" id="DAAWIE010000002">
    <property type="protein sequence ID" value="HAF7990607.1"/>
    <property type="molecule type" value="Genomic_DNA"/>
</dbReference>
<dbReference type="EMBL" id="DAASZA010000006">
    <property type="protein sequence ID" value="HAE7611756.1"/>
    <property type="molecule type" value="Genomic_DNA"/>
</dbReference>
<dbReference type="EMBL" id="DAARNE010000008">
    <property type="protein sequence ID" value="HAE3351546.1"/>
    <property type="molecule type" value="Genomic_DNA"/>
</dbReference>
<evidence type="ECO:0000313" key="37">
    <source>
        <dbReference type="EMBL" id="HAE7762297.1"/>
    </source>
</evidence>
<evidence type="ECO:0000313" key="16">
    <source>
        <dbReference type="EMBL" id="HAE4175403.1"/>
    </source>
</evidence>
<evidence type="ECO:0000313" key="15">
    <source>
        <dbReference type="EMBL" id="HAE3633628.1"/>
    </source>
</evidence>
<dbReference type="EMBL" id="DAARZB010000015">
    <property type="protein sequence ID" value="HAE4533372.1"/>
    <property type="molecule type" value="Genomic_DNA"/>
</dbReference>
<evidence type="ECO:0000313" key="5">
    <source>
        <dbReference type="EMBL" id="HAE2256969.1"/>
    </source>
</evidence>
<dbReference type="EMBL" id="DAARCB010000003">
    <property type="protein sequence ID" value="HAE1810597.1"/>
    <property type="molecule type" value="Genomic_DNA"/>
</dbReference>
<evidence type="ECO:0000313" key="41">
    <source>
        <dbReference type="EMBL" id="HAE8136097.1"/>
    </source>
</evidence>
<evidence type="ECO:0000313" key="11">
    <source>
        <dbReference type="EMBL" id="HAE3244018.1"/>
    </source>
</evidence>
<dbReference type="EMBL" id="DAATCV010000004">
    <property type="protein sequence ID" value="HAE8073344.1"/>
    <property type="molecule type" value="Genomic_DNA"/>
</dbReference>
<dbReference type="EMBL" id="DAATDR010000014">
    <property type="protein sequence ID" value="HAE8168783.1"/>
    <property type="molecule type" value="Genomic_DNA"/>
</dbReference>
<dbReference type="EMBL" id="DAATDA010000004">
    <property type="protein sequence ID" value="HAE8096873.1"/>
    <property type="molecule type" value="Genomic_DNA"/>
</dbReference>
<dbReference type="EMBL" id="DAATDM010000004">
    <property type="protein sequence ID" value="HAE8149836.1"/>
    <property type="molecule type" value="Genomic_DNA"/>
</dbReference>
<keyword evidence="1" id="KW-1133">Transmembrane helix</keyword>
<evidence type="ECO:0000313" key="50">
    <source>
        <dbReference type="EMBL" id="HAF0233175.1"/>
    </source>
</evidence>
<dbReference type="EMBL" id="DAARGC010000005">
    <property type="protein sequence ID" value="HAE2285219.1"/>
    <property type="molecule type" value="Genomic_DNA"/>
</dbReference>
<evidence type="ECO:0000313" key="44">
    <source>
        <dbReference type="EMBL" id="HAE8168783.1"/>
    </source>
</evidence>
<evidence type="ECO:0000313" key="14">
    <source>
        <dbReference type="EMBL" id="HAE3609705.1"/>
    </source>
</evidence>
<dbReference type="EMBL" id="DAATUZ010000014">
    <property type="protein sequence ID" value="HAF0230832.1"/>
    <property type="molecule type" value="Genomic_DNA"/>
</dbReference>
<dbReference type="EMBL" id="DAASXI010000001">
    <property type="protein sequence ID" value="HAE7415362.1"/>
    <property type="molecule type" value="Genomic_DNA"/>
</dbReference>
<evidence type="ECO:0000313" key="19">
    <source>
        <dbReference type="EMBL" id="HAE4713065.1"/>
    </source>
</evidence>
<dbReference type="EMBL" id="DAATVA010000003">
    <property type="protein sequence ID" value="HAF0233175.1"/>
    <property type="molecule type" value="Genomic_DNA"/>
</dbReference>
<dbReference type="EMBL" id="DAASDO010000008">
    <property type="protein sequence ID" value="HAE5072474.1"/>
    <property type="molecule type" value="Genomic_DNA"/>
</dbReference>
<dbReference type="EMBL" id="DAASUR010000004">
    <property type="protein sequence ID" value="HAE7099007.1"/>
    <property type="molecule type" value="Genomic_DNA"/>
</dbReference>
<evidence type="ECO:0000313" key="56">
    <source>
        <dbReference type="EMBL" id="HAF7518803.1"/>
    </source>
</evidence>
<dbReference type="EMBL" id="DAARWA010000005">
    <property type="protein sequence ID" value="HAE4175403.1"/>
    <property type="molecule type" value="Genomic_DNA"/>
</dbReference>
<evidence type="ECO:0000313" key="26">
    <source>
        <dbReference type="EMBL" id="HAE6790285.1"/>
    </source>
</evidence>
<dbReference type="EMBL" id="DAATDK010000001">
    <property type="protein sequence ID" value="HAE8140429.1"/>
    <property type="molecule type" value="Genomic_DNA"/>
</dbReference>
<dbReference type="EMBL" id="DAASRL010000022">
    <property type="protein sequence ID" value="HAE6737658.1"/>
    <property type="molecule type" value="Genomic_DNA"/>
</dbReference>
<evidence type="ECO:0000313" key="21">
    <source>
        <dbReference type="EMBL" id="HAE5072474.1"/>
    </source>
</evidence>
<evidence type="ECO:0000313" key="47">
    <source>
        <dbReference type="EMBL" id="HAE9007753.1"/>
    </source>
</evidence>
<evidence type="ECO:0000313" key="40">
    <source>
        <dbReference type="EMBL" id="HAE8096873.1"/>
    </source>
</evidence>
<evidence type="ECO:0000313" key="25">
    <source>
        <dbReference type="EMBL" id="HAE6763530.1"/>
    </source>
</evidence>
<evidence type="ECO:0000313" key="18">
    <source>
        <dbReference type="EMBL" id="HAE4533372.1"/>
    </source>
</evidence>
<dbReference type="EMBL" id="DAATOV010000038">
    <property type="protein sequence ID" value="HAE9007753.1"/>
    <property type="molecule type" value="Genomic_DNA"/>
</dbReference>
<evidence type="ECO:0000313" key="33">
    <source>
        <dbReference type="EMBL" id="HAE7415362.1"/>
    </source>
</evidence>
<dbReference type="EMBL" id="DAARJK010000016">
    <property type="protein sequence ID" value="HAE2675850.1"/>
    <property type="molecule type" value="Genomic_DNA"/>
</dbReference>
<feature type="transmembrane region" description="Helical" evidence="1">
    <location>
        <begin position="20"/>
        <end position="44"/>
    </location>
</feature>
<evidence type="ECO:0000313" key="61">
    <source>
        <dbReference type="Proteomes" id="UP000037735"/>
    </source>
</evidence>
<dbReference type="EMBL" id="LIHI01000002">
    <property type="protein sequence ID" value="KOX84566.1"/>
    <property type="molecule type" value="Genomic_DNA"/>
</dbReference>
<evidence type="ECO:0000313" key="2">
    <source>
        <dbReference type="EMBL" id="HAB6548703.1"/>
    </source>
</evidence>
<gene>
    <name evidence="60" type="ORF">ABA47_1086</name>
    <name evidence="59" type="ORF">ABA47_2051</name>
    <name evidence="6" type="ORF">G3259_001839</name>
    <name evidence="8" type="ORF">G3346_001821</name>
    <name evidence="7" type="ORF">G3347_003184</name>
    <name evidence="9" type="ORF">G3348_003219</name>
    <name evidence="10" type="ORF">G3414_003514</name>
    <name evidence="14" type="ORF">G3972_001112</name>
    <name evidence="15" type="ORF">G3984_002709</name>
    <name evidence="3" type="ORF">G3V00_000675</name>
    <name evidence="4" type="ORF">G3V03_001054</name>
    <name evidence="48" type="ORF">G4179_003071</name>
    <name evidence="16" type="ORF">G4B49_001451</name>
    <name evidence="17" type="ORF">G4B62_003284</name>
    <name evidence="18" type="ORF">G4D14_002818</name>
    <name evidence="21" type="ORF">G4G55_002716</name>
    <name evidence="22" type="ORF">G4G70_004362</name>
    <name evidence="23" type="ORF">G4J13_004362</name>
    <name evidence="24" type="ORF">G4K89_002395</name>
    <name evidence="25" type="ORF">G4L00_001285</name>
    <name evidence="26" type="ORF">G4L11_001173</name>
    <name evidence="29" type="ORF">G4O33_001098</name>
    <name evidence="30" type="ORF">G4O34_002937</name>
    <name evidence="31" type="ORF">G4O38_001652</name>
    <name evidence="32" type="ORF">G4O43_001106</name>
    <name evidence="35" type="ORF">G4P59_001372</name>
    <name evidence="38" type="ORF">G4P65_001158</name>
    <name evidence="39" type="ORF">G4Q33_000942</name>
    <name evidence="40" type="ORF">G4Q34_001223</name>
    <name evidence="47" type="ORF">G4Y16_003256</name>
    <name evidence="44" type="ORF">G4Y74_002289</name>
    <name evidence="43" type="ORF">G4Y75_001063</name>
    <name evidence="55" type="ORF">G9273_001694</name>
    <name evidence="58" type="ORF">G9374_004526</name>
    <name evidence="57" type="ORF">G9375_000672</name>
    <name evidence="51" type="ORF">G9C39_001123</name>
    <name evidence="54" type="ORF">G9G26_003234</name>
    <name evidence="52" type="ORF">G9G29_001764</name>
    <name evidence="50" type="ORF">G9W24_000990</name>
    <name evidence="49" type="ORF">G9W26_003242</name>
    <name evidence="53" type="ORF">G9W60_001382</name>
    <name evidence="33" type="ORF">GNA67_000614</name>
    <name evidence="42" type="ORF">GNA68_000612</name>
    <name evidence="34" type="ORF">GNA89_001659</name>
    <name evidence="19" type="ORF">GNA90_001002</name>
    <name evidence="37" type="ORF">GNA94_003688</name>
    <name evidence="27" type="ORF">GNA95_001168</name>
    <name evidence="28" type="ORF">GNB01_003444</name>
    <name evidence="11" type="ORF">GNB24_000206</name>
    <name evidence="20" type="ORF">GNB26_002247</name>
    <name evidence="46" type="ORF">GNB30_000613</name>
    <name evidence="36" type="ORF">GNB32_000654</name>
    <name evidence="5" type="ORF">GNB39_000767</name>
    <name evidence="45" type="ORF">GNB51_002880</name>
    <name evidence="12" type="ORF">GNB52_000451</name>
    <name evidence="41" type="ORF">GNB53_000729</name>
    <name evidence="13" type="ORF">GNB87_003037</name>
    <name evidence="56" type="ORF">GNB90_000731</name>
    <name evidence="2" type="ORF">GYI57_000559</name>
</gene>
<dbReference type="EMBL" id="DAASVG010000003">
    <property type="protein sequence ID" value="HAE7166666.1"/>
    <property type="molecule type" value="Genomic_DNA"/>
</dbReference>
<evidence type="ECO:0000313" key="49">
    <source>
        <dbReference type="EMBL" id="HAF0230832.1"/>
    </source>
</evidence>
<dbReference type="EMBL" id="DAARNI010000001">
    <property type="protein sequence ID" value="HAE3344685.1"/>
    <property type="molecule type" value="Genomic_DNA"/>
</dbReference>
<dbReference type="EMBL" id="DAARRL010000041">
    <property type="protein sequence ID" value="HAE3633628.1"/>
    <property type="molecule type" value="Genomic_DNA"/>
</dbReference>
<evidence type="ECO:0000313" key="13">
    <source>
        <dbReference type="EMBL" id="HAE3351546.1"/>
    </source>
</evidence>
<evidence type="ECO:0000313" key="35">
    <source>
        <dbReference type="EMBL" id="HAE7746563.1"/>
    </source>
</evidence>
<dbReference type="EMBL" id="DAAWEJ010000005">
    <property type="protein sequence ID" value="HAF7484056.1"/>
    <property type="molecule type" value="Genomic_DNA"/>
</dbReference>